<evidence type="ECO:0000313" key="2">
    <source>
        <dbReference type="Proteomes" id="UP000016637"/>
    </source>
</evidence>
<dbReference type="Proteomes" id="UP000016637">
    <property type="component" value="Unassembled WGS sequence"/>
</dbReference>
<dbReference type="EMBL" id="AWVP01000063">
    <property type="protein sequence ID" value="ERK57620.1"/>
    <property type="molecule type" value="Genomic_DNA"/>
</dbReference>
<sequence length="46" mass="5622">MRKILKYYIDIGKNKSELVMSLKNKFTIFKEIKNTGYFVFYRILIL</sequence>
<dbReference type="HOGENOM" id="CLU_3184152_0_0_9"/>
<name>U2Q4C9_9BACL</name>
<gene>
    <name evidence="1" type="ORF">HMPREF1983_01069</name>
</gene>
<proteinExistence type="predicted"/>
<dbReference type="AlphaFoldDB" id="U2Q4C9"/>
<evidence type="ECO:0000313" key="1">
    <source>
        <dbReference type="EMBL" id="ERK57620.1"/>
    </source>
</evidence>
<protein>
    <submittedName>
        <fullName evidence="1">Uncharacterized protein</fullName>
    </submittedName>
</protein>
<reference evidence="1 2" key="1">
    <citation type="submission" date="2013-08" db="EMBL/GenBank/DDBJ databases">
        <authorList>
            <person name="Weinstock G."/>
            <person name="Sodergren E."/>
            <person name="Wylie T."/>
            <person name="Fulton L."/>
            <person name="Fulton R."/>
            <person name="Fronick C."/>
            <person name="O'Laughlin M."/>
            <person name="Godfrey J."/>
            <person name="Miner T."/>
            <person name="Herter B."/>
            <person name="Appelbaum E."/>
            <person name="Cordes M."/>
            <person name="Lek S."/>
            <person name="Wollam A."/>
            <person name="Pepin K.H."/>
            <person name="Palsikar V.B."/>
            <person name="Mitreva M."/>
            <person name="Wilson R.K."/>
        </authorList>
    </citation>
    <scope>NUCLEOTIDE SEQUENCE [LARGE SCALE GENOMIC DNA]</scope>
    <source>
        <strain evidence="1 2">ATCC 700627</strain>
    </source>
</reference>
<comment type="caution">
    <text evidence="1">The sequence shown here is derived from an EMBL/GenBank/DDBJ whole genome shotgun (WGS) entry which is preliminary data.</text>
</comment>
<accession>U2Q4C9</accession>
<keyword evidence="2" id="KW-1185">Reference proteome</keyword>
<dbReference type="PATRIC" id="fig|1321820.3.peg.1040"/>
<organism evidence="1 2">
    <name type="scientific">Gemella bergeri ATCC 700627</name>
    <dbReference type="NCBI Taxonomy" id="1321820"/>
    <lineage>
        <taxon>Bacteria</taxon>
        <taxon>Bacillati</taxon>
        <taxon>Bacillota</taxon>
        <taxon>Bacilli</taxon>
        <taxon>Bacillales</taxon>
        <taxon>Gemellaceae</taxon>
        <taxon>Gemella</taxon>
    </lineage>
</organism>